<sequence>MYKNVKKKIERGVAFPTCVSVNNTLCHFSPLASDEAVLEEAHTHVLQRGPVTGSQADVIAAANTAAEVSLRLLRPGRKDLAWSLLWVWQLLFFFTKLPSLQQK</sequence>
<dbReference type="AlphaFoldDB" id="A0A7J7H598"/>
<dbReference type="InterPro" id="IPR047113">
    <property type="entry name" value="PA2G4/ARX1"/>
</dbReference>
<evidence type="ECO:0000313" key="3">
    <source>
        <dbReference type="Proteomes" id="UP000593564"/>
    </source>
</evidence>
<keyword evidence="3" id="KW-1185">Reference proteome</keyword>
<dbReference type="SUPFAM" id="SSF55920">
    <property type="entry name" value="Creatinase/aminopeptidase"/>
    <property type="match status" value="1"/>
</dbReference>
<dbReference type="Gene3D" id="3.90.230.10">
    <property type="entry name" value="Creatinase/methionine aminopeptidase superfamily"/>
    <property type="match status" value="2"/>
</dbReference>
<dbReference type="Proteomes" id="UP000593564">
    <property type="component" value="Unassembled WGS sequence"/>
</dbReference>
<organism evidence="2 3">
    <name type="scientific">Camellia sinensis</name>
    <name type="common">Tea plant</name>
    <name type="synonym">Thea sinensis</name>
    <dbReference type="NCBI Taxonomy" id="4442"/>
    <lineage>
        <taxon>Eukaryota</taxon>
        <taxon>Viridiplantae</taxon>
        <taxon>Streptophyta</taxon>
        <taxon>Embryophyta</taxon>
        <taxon>Tracheophyta</taxon>
        <taxon>Spermatophyta</taxon>
        <taxon>Magnoliopsida</taxon>
        <taxon>eudicotyledons</taxon>
        <taxon>Gunneridae</taxon>
        <taxon>Pentapetalae</taxon>
        <taxon>asterids</taxon>
        <taxon>Ericales</taxon>
        <taxon>Theaceae</taxon>
        <taxon>Camellia</taxon>
    </lineage>
</organism>
<dbReference type="PANTHER" id="PTHR10804">
    <property type="entry name" value="PROTEASE FAMILY M24 METHIONYL AMINOPEPTIDASE, AMINOPEPTIDASE P"/>
    <property type="match status" value="1"/>
</dbReference>
<reference evidence="2 3" key="2">
    <citation type="submission" date="2020-07" db="EMBL/GenBank/DDBJ databases">
        <title>Genome assembly of wild tea tree DASZ reveals pedigree and selection history of tea varieties.</title>
        <authorList>
            <person name="Zhang W."/>
        </authorList>
    </citation>
    <scope>NUCLEOTIDE SEQUENCE [LARGE SCALE GENOMIC DNA]</scope>
    <source>
        <strain evidence="3">cv. G240</strain>
        <tissue evidence="2">Leaf</tissue>
    </source>
</reference>
<reference evidence="3" key="1">
    <citation type="journal article" date="2020" name="Nat. Commun.">
        <title>Genome assembly of wild tea tree DASZ reveals pedigree and selection history of tea varieties.</title>
        <authorList>
            <person name="Zhang W."/>
            <person name="Zhang Y."/>
            <person name="Qiu H."/>
            <person name="Guo Y."/>
            <person name="Wan H."/>
            <person name="Zhang X."/>
            <person name="Scossa F."/>
            <person name="Alseekh S."/>
            <person name="Zhang Q."/>
            <person name="Wang P."/>
            <person name="Xu L."/>
            <person name="Schmidt M.H."/>
            <person name="Jia X."/>
            <person name="Li D."/>
            <person name="Zhu A."/>
            <person name="Guo F."/>
            <person name="Chen W."/>
            <person name="Ni D."/>
            <person name="Usadel B."/>
            <person name="Fernie A.R."/>
            <person name="Wen W."/>
        </authorList>
    </citation>
    <scope>NUCLEOTIDE SEQUENCE [LARGE SCALE GENOMIC DNA]</scope>
    <source>
        <strain evidence="3">cv. G240</strain>
    </source>
</reference>
<evidence type="ECO:0000256" key="1">
    <source>
        <dbReference type="ARBA" id="ARBA00007319"/>
    </source>
</evidence>
<dbReference type="EMBL" id="JACBKZ010000006">
    <property type="protein sequence ID" value="KAF5948069.1"/>
    <property type="molecule type" value="Genomic_DNA"/>
</dbReference>
<gene>
    <name evidence="2" type="ORF">HYC85_014026</name>
</gene>
<comment type="caution">
    <text evidence="2">The sequence shown here is derived from an EMBL/GenBank/DDBJ whole genome shotgun (WGS) entry which is preliminary data.</text>
</comment>
<name>A0A7J7H598_CAMSI</name>
<evidence type="ECO:0000313" key="2">
    <source>
        <dbReference type="EMBL" id="KAF5948069.1"/>
    </source>
</evidence>
<protein>
    <recommendedName>
        <fullName evidence="4">Peptidase M24 domain-containing protein</fullName>
    </recommendedName>
</protein>
<proteinExistence type="inferred from homology"/>
<accession>A0A7J7H598</accession>
<evidence type="ECO:0008006" key="4">
    <source>
        <dbReference type="Google" id="ProtNLM"/>
    </source>
</evidence>
<dbReference type="PANTHER" id="PTHR10804:SF11">
    <property type="entry name" value="PROLIFERATION-ASSOCIATED PROTEIN 2G4"/>
    <property type="match status" value="1"/>
</dbReference>
<comment type="similarity">
    <text evidence="1">Belongs to the peptidase M24 family.</text>
</comment>
<dbReference type="InterPro" id="IPR036005">
    <property type="entry name" value="Creatinase/aminopeptidase-like"/>
</dbReference>